<reference evidence="6" key="1">
    <citation type="submission" date="2025-08" db="UniProtKB">
        <authorList>
            <consortium name="RefSeq"/>
        </authorList>
    </citation>
    <scope>IDENTIFICATION</scope>
    <source>
        <tissue evidence="6">Tentacle</tissue>
    </source>
</reference>
<feature type="region of interest" description="Disordered" evidence="1">
    <location>
        <begin position="672"/>
        <end position="701"/>
    </location>
</feature>
<keyword evidence="3" id="KW-0732">Signal</keyword>
<proteinExistence type="predicted"/>
<dbReference type="PANTHER" id="PTHR22803">
    <property type="entry name" value="MANNOSE, PHOSPHOLIPASE, LECTIN RECEPTOR RELATED"/>
    <property type="match status" value="1"/>
</dbReference>
<feature type="domain" description="C-type lectin" evidence="4">
    <location>
        <begin position="31"/>
        <end position="153"/>
    </location>
</feature>
<dbReference type="SUPFAM" id="SSF56436">
    <property type="entry name" value="C-type lectin-like"/>
    <property type="match status" value="1"/>
</dbReference>
<keyword evidence="2" id="KW-1133">Transmembrane helix</keyword>
<organism evidence="5 6">
    <name type="scientific">Actinia tenebrosa</name>
    <name type="common">Australian red waratah sea anemone</name>
    <dbReference type="NCBI Taxonomy" id="6105"/>
    <lineage>
        <taxon>Eukaryota</taxon>
        <taxon>Metazoa</taxon>
        <taxon>Cnidaria</taxon>
        <taxon>Anthozoa</taxon>
        <taxon>Hexacorallia</taxon>
        <taxon>Actiniaria</taxon>
        <taxon>Actiniidae</taxon>
        <taxon>Actinia</taxon>
    </lineage>
</organism>
<dbReference type="KEGG" id="aten:116287782"/>
<dbReference type="GeneID" id="116287782"/>
<feature type="region of interest" description="Disordered" evidence="1">
    <location>
        <begin position="488"/>
        <end position="512"/>
    </location>
</feature>
<keyword evidence="5" id="KW-1185">Reference proteome</keyword>
<dbReference type="Gene3D" id="3.10.100.10">
    <property type="entry name" value="Mannose-Binding Protein A, subunit A"/>
    <property type="match status" value="1"/>
</dbReference>
<feature type="compositionally biased region" description="Basic and acidic residues" evidence="1">
    <location>
        <begin position="244"/>
        <end position="262"/>
    </location>
</feature>
<dbReference type="InterPro" id="IPR001304">
    <property type="entry name" value="C-type_lectin-like"/>
</dbReference>
<dbReference type="OrthoDB" id="6153286at2759"/>
<evidence type="ECO:0000256" key="2">
    <source>
        <dbReference type="SAM" id="Phobius"/>
    </source>
</evidence>
<dbReference type="SMART" id="SM00034">
    <property type="entry name" value="CLECT"/>
    <property type="match status" value="1"/>
</dbReference>
<evidence type="ECO:0000313" key="5">
    <source>
        <dbReference type="Proteomes" id="UP000515163"/>
    </source>
</evidence>
<evidence type="ECO:0000256" key="1">
    <source>
        <dbReference type="SAM" id="MobiDB-lite"/>
    </source>
</evidence>
<keyword evidence="2" id="KW-0472">Membrane</keyword>
<gene>
    <name evidence="6" type="primary">LOC116287782</name>
</gene>
<dbReference type="InterPro" id="IPR050111">
    <property type="entry name" value="C-type_lectin/snaclec_domain"/>
</dbReference>
<dbReference type="CDD" id="cd00037">
    <property type="entry name" value="CLECT"/>
    <property type="match status" value="1"/>
</dbReference>
<dbReference type="PROSITE" id="PS50041">
    <property type="entry name" value="C_TYPE_LECTIN_2"/>
    <property type="match status" value="1"/>
</dbReference>
<dbReference type="InterPro" id="IPR016186">
    <property type="entry name" value="C-type_lectin-like/link_sf"/>
</dbReference>
<feature type="region of interest" description="Disordered" evidence="1">
    <location>
        <begin position="529"/>
        <end position="554"/>
    </location>
</feature>
<dbReference type="AlphaFoldDB" id="A0A6P8H4H5"/>
<feature type="transmembrane region" description="Helical" evidence="2">
    <location>
        <begin position="212"/>
        <end position="234"/>
    </location>
</feature>
<dbReference type="InterPro" id="IPR016187">
    <property type="entry name" value="CTDL_fold"/>
</dbReference>
<evidence type="ECO:0000256" key="3">
    <source>
        <dbReference type="SAM" id="SignalP"/>
    </source>
</evidence>
<sequence>MIRLSIRMYLCLCLVKIAIWKVDGEKGSDLASCSCYSFVDKTTSANPSSNLCKTEGGYLVSMETLEEWEFIKTQIQNRTTEKGGYDEWWIGLKKRDGRWVWPSNHSLTYNKWLRGTPVDDRQKKFAAIVKEFNGTQGGFNDTIDIDPKGRICEHHKTNCSGKNKLRWCSSRTSTLHPVSETQNTTKELNESDIVLPRHPSECAVIKKSDTPVIIPIMVALAGLAVIVAINIIIVKWRRNTVQESSKKREHSASHSEPIHMDPADGTTINMNLAGSGIEDEDTLQPREDRTDNSTTNPDDGKHDIIDIDVSCGNTGKPQQPYYVNVQESTQQNTLQDTETNDHYASVSDIIEADGQKDSFVEVRTYSIVRNDDAEQTDDLNTANYATVSDTLGKDRQTVTLVTTESGYASVDVSNKNQHETTANAPLTDESVQYGVNTDDGYSPAEVIYDNCQDVLPVQERQANSQHTPANSVPNPGVNVEYAAVNKSMKKRNRSVNETANSKEPKEASYADSVPNAGLNVEYAAVNKSMKKRNRSVNETANSKEPKEASYADSVPTAGANVEYAAANKSMKKRNRSVKETTQQSKPTEVICPSVDVQYCQEGPLVQEQRGSCRKKDKEQTTLAEVVSTAGTQVEYTAVDKSKKRNRSAKNAANPINPVEASYASAAVKYCQDGDPVPAQRRSRRKKDNEQHTQNDSVSNAAVKVDCAVVDKTKKKNRSVKETAQPSENTEASYACVDVIYDNF</sequence>
<feature type="chain" id="PRO_5028169017" evidence="3">
    <location>
        <begin position="25"/>
        <end position="743"/>
    </location>
</feature>
<dbReference type="Pfam" id="PF00059">
    <property type="entry name" value="Lectin_C"/>
    <property type="match status" value="1"/>
</dbReference>
<feature type="signal peptide" evidence="3">
    <location>
        <begin position="1"/>
        <end position="24"/>
    </location>
</feature>
<protein>
    <submittedName>
        <fullName evidence="6">Uncharacterized protein LOC116287782</fullName>
    </submittedName>
</protein>
<dbReference type="Proteomes" id="UP000515163">
    <property type="component" value="Unplaced"/>
</dbReference>
<dbReference type="InParanoid" id="A0A6P8H4H5"/>
<accession>A0A6P8H4H5</accession>
<name>A0A6P8H4H5_ACTTE</name>
<keyword evidence="2" id="KW-0812">Transmembrane</keyword>
<feature type="region of interest" description="Disordered" evidence="1">
    <location>
        <begin position="240"/>
        <end position="303"/>
    </location>
</feature>
<evidence type="ECO:0000313" key="6">
    <source>
        <dbReference type="RefSeq" id="XP_031550336.1"/>
    </source>
</evidence>
<evidence type="ECO:0000259" key="4">
    <source>
        <dbReference type="PROSITE" id="PS50041"/>
    </source>
</evidence>
<dbReference type="RefSeq" id="XP_031550336.1">
    <property type="nucleotide sequence ID" value="XM_031694476.1"/>
</dbReference>